<evidence type="ECO:0000256" key="5">
    <source>
        <dbReference type="ARBA" id="ARBA00022833"/>
    </source>
</evidence>
<dbReference type="EMBL" id="CM000781">
    <property type="protein sequence ID" value="AQK63143.1"/>
    <property type="molecule type" value="Genomic_DNA"/>
</dbReference>
<feature type="domain" description="BED-type" evidence="11">
    <location>
        <begin position="63"/>
        <end position="123"/>
    </location>
</feature>
<evidence type="ECO:0000256" key="2">
    <source>
        <dbReference type="ARBA" id="ARBA00011738"/>
    </source>
</evidence>
<dbReference type="GO" id="GO:0005634">
    <property type="term" value="C:nucleus"/>
    <property type="evidence" value="ECO:0007669"/>
    <property type="project" value="UniProtKB-SubCell"/>
</dbReference>
<protein>
    <submittedName>
        <fullName evidence="12">Zinc finger BED domain-containing protein DAYSLEEPER</fullName>
    </submittedName>
</protein>
<reference evidence="12" key="1">
    <citation type="submission" date="2015-12" db="EMBL/GenBank/DDBJ databases">
        <title>Update maize B73 reference genome by single molecule sequencing technologies.</title>
        <authorList>
            <consortium name="Maize Genome Sequencing Project"/>
            <person name="Ware D."/>
        </authorList>
    </citation>
    <scope>NUCLEOTIDE SEQUENCE</scope>
    <source>
        <tissue evidence="12">Seedling</tissue>
    </source>
</reference>
<dbReference type="GO" id="GO:0008270">
    <property type="term" value="F:zinc ion binding"/>
    <property type="evidence" value="ECO:0007669"/>
    <property type="project" value="UniProtKB-KW"/>
</dbReference>
<evidence type="ECO:0000256" key="9">
    <source>
        <dbReference type="ARBA" id="ARBA00023242"/>
    </source>
</evidence>
<evidence type="ECO:0000256" key="4">
    <source>
        <dbReference type="ARBA" id="ARBA00022771"/>
    </source>
</evidence>
<gene>
    <name evidence="12" type="ORF">ZEAMMB73_Zm00001d013336</name>
</gene>
<dbReference type="IntAct" id="A0A1D6GI76">
    <property type="interactions" value="11"/>
</dbReference>
<feature type="region of interest" description="Disordered" evidence="10">
    <location>
        <begin position="568"/>
        <end position="588"/>
    </location>
</feature>
<dbReference type="SUPFAM" id="SSF57667">
    <property type="entry name" value="beta-beta-alpha zinc fingers"/>
    <property type="match status" value="2"/>
</dbReference>
<keyword evidence="7" id="KW-0238">DNA-binding</keyword>
<evidence type="ECO:0000313" key="12">
    <source>
        <dbReference type="EMBL" id="AQK63143.1"/>
    </source>
</evidence>
<comment type="subcellular location">
    <subcellularLocation>
        <location evidence="1">Nucleus</location>
    </subcellularLocation>
</comment>
<dbReference type="InterPro" id="IPR052035">
    <property type="entry name" value="ZnF_BED_domain_contain"/>
</dbReference>
<evidence type="ECO:0000256" key="1">
    <source>
        <dbReference type="ARBA" id="ARBA00004123"/>
    </source>
</evidence>
<dbReference type="PANTHER" id="PTHR46481:SF10">
    <property type="entry name" value="ZINC FINGER BED DOMAIN-CONTAINING PROTEIN 39"/>
    <property type="match status" value="1"/>
</dbReference>
<proteinExistence type="predicted"/>
<dbReference type="InterPro" id="IPR025525">
    <property type="entry name" value="hAT-like_transposase_RNase-H"/>
</dbReference>
<evidence type="ECO:0000256" key="6">
    <source>
        <dbReference type="ARBA" id="ARBA00023015"/>
    </source>
</evidence>
<keyword evidence="5" id="KW-0862">Zinc</keyword>
<organism evidence="12">
    <name type="scientific">Zea mays</name>
    <name type="common">Maize</name>
    <dbReference type="NCBI Taxonomy" id="4577"/>
    <lineage>
        <taxon>Eukaryota</taxon>
        <taxon>Viridiplantae</taxon>
        <taxon>Streptophyta</taxon>
        <taxon>Embryophyta</taxon>
        <taxon>Tracheophyta</taxon>
        <taxon>Spermatophyta</taxon>
        <taxon>Magnoliopsida</taxon>
        <taxon>Liliopsida</taxon>
        <taxon>Poales</taxon>
        <taxon>Poaceae</taxon>
        <taxon>PACMAD clade</taxon>
        <taxon>Panicoideae</taxon>
        <taxon>Andropogonodae</taxon>
        <taxon>Andropogoneae</taxon>
        <taxon>Tripsacinae</taxon>
        <taxon>Zea</taxon>
    </lineage>
</organism>
<keyword evidence="3" id="KW-0479">Metal-binding</keyword>
<dbReference type="InParanoid" id="A0A1D6GI76"/>
<dbReference type="GO" id="GO:0046983">
    <property type="term" value="F:protein dimerization activity"/>
    <property type="evidence" value="ECO:0007669"/>
    <property type="project" value="InterPro"/>
</dbReference>
<feature type="compositionally biased region" description="Polar residues" evidence="10">
    <location>
        <begin position="577"/>
        <end position="588"/>
    </location>
</feature>
<dbReference type="PROSITE" id="PS50808">
    <property type="entry name" value="ZF_BED"/>
    <property type="match status" value="2"/>
</dbReference>
<evidence type="ECO:0000256" key="10">
    <source>
        <dbReference type="SAM" id="MobiDB-lite"/>
    </source>
</evidence>
<comment type="subunit">
    <text evidence="2">Homodimer.</text>
</comment>
<dbReference type="InterPro" id="IPR036236">
    <property type="entry name" value="Znf_C2H2_sf"/>
</dbReference>
<evidence type="ECO:0000256" key="3">
    <source>
        <dbReference type="ARBA" id="ARBA00022723"/>
    </source>
</evidence>
<accession>A0A1D6GI76</accession>
<dbReference type="STRING" id="4577.A0A1D6GI76"/>
<dbReference type="GO" id="GO:0003677">
    <property type="term" value="F:DNA binding"/>
    <property type="evidence" value="ECO:0007669"/>
    <property type="project" value="UniProtKB-KW"/>
</dbReference>
<keyword evidence="6" id="KW-0805">Transcription regulation</keyword>
<dbReference type="SUPFAM" id="SSF53098">
    <property type="entry name" value="Ribonuclease H-like"/>
    <property type="match status" value="2"/>
</dbReference>
<dbReference type="PANTHER" id="PTHR46481">
    <property type="entry name" value="ZINC FINGER BED DOMAIN-CONTAINING PROTEIN 4"/>
    <property type="match status" value="1"/>
</dbReference>
<dbReference type="GO" id="GO:0009791">
    <property type="term" value="P:post-embryonic development"/>
    <property type="evidence" value="ECO:0007669"/>
    <property type="project" value="UniProtKB-ARBA"/>
</dbReference>
<evidence type="ECO:0000259" key="11">
    <source>
        <dbReference type="PROSITE" id="PS50808"/>
    </source>
</evidence>
<feature type="domain" description="BED-type" evidence="11">
    <location>
        <begin position="720"/>
        <end position="780"/>
    </location>
</feature>
<dbReference type="Pfam" id="PF05699">
    <property type="entry name" value="Dimer_Tnp_hAT"/>
    <property type="match status" value="1"/>
</dbReference>
<keyword evidence="9" id="KW-0539">Nucleus</keyword>
<keyword evidence="4" id="KW-0863">Zinc-finger</keyword>
<dbReference type="Pfam" id="PF14372">
    <property type="entry name" value="hAT-like_RNase-H"/>
    <property type="match status" value="2"/>
</dbReference>
<dbReference type="InterPro" id="IPR012337">
    <property type="entry name" value="RNaseH-like_sf"/>
</dbReference>
<dbReference type="InterPro" id="IPR008906">
    <property type="entry name" value="HATC_C_dom"/>
</dbReference>
<sequence length="1375" mass="154303">MAEETANDAQVAQDNEIALSNEAIQGDELVHVEELSQGDDLVQGNELVVSEVTTPTIGTRRRRKKSLVWEHFTIEAVAGGATRACCKLCKQTFAYSSGSKIAGTSHLKRHITLGSCPKIKNQEQRLALPSTGGTDNDGEGTIERRTKRRYRYTGYANAAFDQDRSCSYLAKLIIQHDYPLHIVQQPSFAIFIESLQPRFKIVDVETMEGEVYAVYQKEKENLLQAFNSMPGRISLTIGLWTTSQTLGYVSLAGQFIDSEWKVHRRMLNFMMVSSPHSENALSEAISMSLSDWNMKDRLFTITLDNECSSHDIYSANLRDHLSNKNNLMLKGQLFVVRCYAHILNAVALDVIASIHGVVYSIRESIKFIKASSAREEKFAEIALQLEIPSTKTLCLDVTTQWNTTYLMLLAALDYKQTFTTLETCDDNYNEAPSAEDWKKVEAACNYLKLLYDSAHSIMAAANPTANIFFHEAWKLQLELANGTGHEDPTFSSIAKDMHERFDKYWKDCSLVLAIAVVMDPRFKMKLVEFSYSKIYGAGAAKYVKVVDDAVHELYKEYVAQPLPLTPAYVDQGEGNNGPANANSSQGAPASTGDGLLDFDMYSWIPLASIFSMDEPNNNFNATVHANEMFDSNGVIHEDEMAHDDEMIHGHAMFLGDEMIRGTEMVEGSEMIHGHDMVQVNDLIHGNEMVPVHDMVNGDKIAHGNELVNSQMTPRISRRRKKKSLVWEHFTIELMPGGSSRACCKLCKQTFAYSSGSKIAGTSHLKRHITLGSCPVMKDQDRKLALPLAGGHVTDNDGEGTAERPTKRRYRYTGYANATFDPQRSTSYLTKMIILHDYPLHIAQQSSFINFIESLQPRFRVVDVETMEGEVYAVFQKAKENLLQAFSTMPGRISLTIGLWTTSQTLGYVSLAGQFIDSDWKVHRRMLNFMMVSSPHSENALSEAISSSLSEWNMKDKLFTITLDNDCSSHDIYSANLRDHLSNKNNVMLKGQLFVVRCYAHILNVVAQDVIASIHGVIYSIRESIKFIKASPSREEKFAEIALQLEIPSTKTLCLDVTTQWNTTYLMLLAALDYKQAFATLETCDDNYNESPSAEDWKKVEASCNYLKLLYDSAHSVMASANPTANIFFHEAWKIQLELANGTEHGSPFFSCIAKDMHERFDKYWKDCSLVLAIAVVMDPRFKMKLVEFSYSKIYGAEAAKYVKVVNDSLHELYKEYVAQTLPLAPAYVEANNVAANTNVNQGNPPPTSDGLLDFDMYLSEIQSSQPAKCELEQYLEESLTPRIQEFDILNWWKLNTLKFPTLSKMARDILAIPMSMVSSGSSIFSAGTGNRMLDDYRSSLRPETVEALVCAKDWLQYSPAATEAPGSEMMKAEAL</sequence>
<evidence type="ECO:0000256" key="7">
    <source>
        <dbReference type="ARBA" id="ARBA00023125"/>
    </source>
</evidence>
<evidence type="ECO:0000256" key="8">
    <source>
        <dbReference type="ARBA" id="ARBA00023163"/>
    </source>
</evidence>
<dbReference type="SMART" id="SM00614">
    <property type="entry name" value="ZnF_BED"/>
    <property type="match status" value="2"/>
</dbReference>
<name>A0A1D6GI76_MAIZE</name>
<dbReference type="InterPro" id="IPR003656">
    <property type="entry name" value="Znf_BED"/>
</dbReference>
<keyword evidence="8" id="KW-0804">Transcription</keyword>